<evidence type="ECO:0000256" key="4">
    <source>
        <dbReference type="ARBA" id="ARBA00023136"/>
    </source>
</evidence>
<reference evidence="7 8" key="1">
    <citation type="submission" date="2016-03" db="EMBL/GenBank/DDBJ databases">
        <title>Cyphomyrmex costatus WGS genome.</title>
        <authorList>
            <person name="Nygaard S."/>
            <person name="Hu H."/>
            <person name="Boomsma J."/>
            <person name="Zhang G."/>
        </authorList>
    </citation>
    <scope>NUCLEOTIDE SEQUENCE [LARGE SCALE GENOMIC DNA]</scope>
    <source>
        <strain evidence="7">MS0001</strain>
        <tissue evidence="7">Whole body</tissue>
    </source>
</reference>
<feature type="compositionally biased region" description="Low complexity" evidence="5">
    <location>
        <begin position="8"/>
        <end position="22"/>
    </location>
</feature>
<dbReference type="GO" id="GO:0022841">
    <property type="term" value="F:potassium ion leak channel activity"/>
    <property type="evidence" value="ECO:0007669"/>
    <property type="project" value="TreeGrafter"/>
</dbReference>
<dbReference type="STRING" id="456900.A0A151IGG3"/>
<keyword evidence="8" id="KW-1185">Reference proteome</keyword>
<feature type="transmembrane region" description="Helical" evidence="6">
    <location>
        <begin position="46"/>
        <end position="72"/>
    </location>
</feature>
<dbReference type="AlphaFoldDB" id="A0A151IGG3"/>
<comment type="subcellular location">
    <subcellularLocation>
        <location evidence="1">Membrane</location>
        <topology evidence="1">Multi-pass membrane protein</topology>
    </subcellularLocation>
</comment>
<dbReference type="PANTHER" id="PTHR11003:SF352">
    <property type="entry name" value="BCDNA.GH04802-RELATED"/>
    <property type="match status" value="1"/>
</dbReference>
<dbReference type="GO" id="GO:0005886">
    <property type="term" value="C:plasma membrane"/>
    <property type="evidence" value="ECO:0007669"/>
    <property type="project" value="TreeGrafter"/>
</dbReference>
<evidence type="ECO:0000256" key="2">
    <source>
        <dbReference type="ARBA" id="ARBA00022692"/>
    </source>
</evidence>
<dbReference type="GO" id="GO:0015271">
    <property type="term" value="F:outward rectifier potassium channel activity"/>
    <property type="evidence" value="ECO:0007669"/>
    <property type="project" value="TreeGrafter"/>
</dbReference>
<evidence type="ECO:0000313" key="7">
    <source>
        <dbReference type="EMBL" id="KYN00302.1"/>
    </source>
</evidence>
<feature type="transmembrane region" description="Helical" evidence="6">
    <location>
        <begin position="143"/>
        <end position="160"/>
    </location>
</feature>
<feature type="region of interest" description="Disordered" evidence="5">
    <location>
        <begin position="1"/>
        <end position="31"/>
    </location>
</feature>
<dbReference type="GO" id="GO:0030322">
    <property type="term" value="P:stabilization of membrane potential"/>
    <property type="evidence" value="ECO:0007669"/>
    <property type="project" value="TreeGrafter"/>
</dbReference>
<dbReference type="PANTHER" id="PTHR11003">
    <property type="entry name" value="POTASSIUM CHANNEL, SUBFAMILY K"/>
    <property type="match status" value="1"/>
</dbReference>
<evidence type="ECO:0000313" key="8">
    <source>
        <dbReference type="Proteomes" id="UP000078542"/>
    </source>
</evidence>
<proteinExistence type="predicted"/>
<name>A0A151IGG3_9HYME</name>
<evidence type="ECO:0008006" key="9">
    <source>
        <dbReference type="Google" id="ProtNLM"/>
    </source>
</evidence>
<protein>
    <recommendedName>
        <fullName evidence="9">TWiK family of potassium channels protein 7</fullName>
    </recommendedName>
</protein>
<evidence type="ECO:0000256" key="6">
    <source>
        <dbReference type="SAM" id="Phobius"/>
    </source>
</evidence>
<sequence length="192" mass="22357">METDRTSRSSASRSWQRGSYRGRSGRRRKRKRKPWGERIADWIRTLIAFLFSNVGIVCLVVGYTIAGAFLFIHIEGKTRLDVTSDVIKLRNSTAATLWELTSKENVFSEKLWKEKVRDILKNYQTTIVSAIKDGYNGMRETKWTFAGAFLYSLTVITTIGESHSFIYVHIYTYTYMYNQIVFNLFATLKVKY</sequence>
<evidence type="ECO:0000256" key="3">
    <source>
        <dbReference type="ARBA" id="ARBA00022989"/>
    </source>
</evidence>
<accession>A0A151IGG3</accession>
<keyword evidence="3 6" id="KW-1133">Transmembrane helix</keyword>
<keyword evidence="4 6" id="KW-0472">Membrane</keyword>
<evidence type="ECO:0000256" key="5">
    <source>
        <dbReference type="SAM" id="MobiDB-lite"/>
    </source>
</evidence>
<dbReference type="Gene3D" id="1.10.287.70">
    <property type="match status" value="1"/>
</dbReference>
<dbReference type="Proteomes" id="UP000078542">
    <property type="component" value="Unassembled WGS sequence"/>
</dbReference>
<dbReference type="InterPro" id="IPR003280">
    <property type="entry name" value="2pore_dom_K_chnl"/>
</dbReference>
<dbReference type="EMBL" id="KQ977726">
    <property type="protein sequence ID" value="KYN00302.1"/>
    <property type="molecule type" value="Genomic_DNA"/>
</dbReference>
<organism evidence="7 8">
    <name type="scientific">Cyphomyrmex costatus</name>
    <dbReference type="NCBI Taxonomy" id="456900"/>
    <lineage>
        <taxon>Eukaryota</taxon>
        <taxon>Metazoa</taxon>
        <taxon>Ecdysozoa</taxon>
        <taxon>Arthropoda</taxon>
        <taxon>Hexapoda</taxon>
        <taxon>Insecta</taxon>
        <taxon>Pterygota</taxon>
        <taxon>Neoptera</taxon>
        <taxon>Endopterygota</taxon>
        <taxon>Hymenoptera</taxon>
        <taxon>Apocrita</taxon>
        <taxon>Aculeata</taxon>
        <taxon>Formicoidea</taxon>
        <taxon>Formicidae</taxon>
        <taxon>Myrmicinae</taxon>
        <taxon>Cyphomyrmex</taxon>
    </lineage>
</organism>
<evidence type="ECO:0000256" key="1">
    <source>
        <dbReference type="ARBA" id="ARBA00004141"/>
    </source>
</evidence>
<dbReference type="SUPFAM" id="SSF81324">
    <property type="entry name" value="Voltage-gated potassium channels"/>
    <property type="match status" value="1"/>
</dbReference>
<keyword evidence="2 6" id="KW-0812">Transmembrane</keyword>
<gene>
    <name evidence="7" type="ORF">ALC62_08944</name>
</gene>